<dbReference type="AlphaFoldDB" id="A0A1M7S634"/>
<evidence type="ECO:0000259" key="1">
    <source>
        <dbReference type="SMART" id="SM00881"/>
    </source>
</evidence>
<keyword evidence="3" id="KW-1185">Reference proteome</keyword>
<proteinExistence type="predicted"/>
<sequence length="124" mass="14188">MDLRQIKKIAIIGATTNPEKFGNIVLKDLLKKGYDVLPVSPRYDFIEGLKVYKSVEELPVDTELIVFIVPPEIGIEELKKAYGTGFRKFWFQPGAESPEILEYAKTLNDAEFSFIKCIMVQTNW</sequence>
<dbReference type="EMBL" id="FRDJ01000002">
    <property type="protein sequence ID" value="SHN54077.1"/>
    <property type="molecule type" value="Genomic_DNA"/>
</dbReference>
<dbReference type="Pfam" id="PF13380">
    <property type="entry name" value="CoA_binding_2"/>
    <property type="match status" value="1"/>
</dbReference>
<protein>
    <recommendedName>
        <fullName evidence="1">CoA-binding domain-containing protein</fullName>
    </recommendedName>
</protein>
<dbReference type="OrthoDB" id="9804695at2"/>
<dbReference type="SUPFAM" id="SSF51735">
    <property type="entry name" value="NAD(P)-binding Rossmann-fold domains"/>
    <property type="match status" value="1"/>
</dbReference>
<dbReference type="InterPro" id="IPR003781">
    <property type="entry name" value="CoA-bd"/>
</dbReference>
<reference evidence="3" key="1">
    <citation type="submission" date="2016-12" db="EMBL/GenBank/DDBJ databases">
        <authorList>
            <person name="Varghese N."/>
            <person name="Submissions S."/>
        </authorList>
    </citation>
    <scope>NUCLEOTIDE SEQUENCE [LARGE SCALE GENOMIC DNA]</scope>
    <source>
        <strain evidence="3">DSM 13020</strain>
    </source>
</reference>
<dbReference type="SMART" id="SM00881">
    <property type="entry name" value="CoA_binding"/>
    <property type="match status" value="1"/>
</dbReference>
<dbReference type="PANTHER" id="PTHR33303:SF2">
    <property type="entry name" value="COA-BINDING DOMAIN-CONTAINING PROTEIN"/>
    <property type="match status" value="1"/>
</dbReference>
<dbReference type="Proteomes" id="UP000184207">
    <property type="component" value="Unassembled WGS sequence"/>
</dbReference>
<gene>
    <name evidence="2" type="ORF">SAMN02745226_00562</name>
</gene>
<name>A0A1M7S634_FERGO</name>
<dbReference type="STRING" id="1121883.SAMN02745226_00562"/>
<evidence type="ECO:0000313" key="2">
    <source>
        <dbReference type="EMBL" id="SHN54077.1"/>
    </source>
</evidence>
<evidence type="ECO:0000313" key="3">
    <source>
        <dbReference type="Proteomes" id="UP000184207"/>
    </source>
</evidence>
<accession>A0A1M7S634</accession>
<organism evidence="2 3">
    <name type="scientific">Fervidobacterium gondwanense DSM 13020</name>
    <dbReference type="NCBI Taxonomy" id="1121883"/>
    <lineage>
        <taxon>Bacteria</taxon>
        <taxon>Thermotogati</taxon>
        <taxon>Thermotogota</taxon>
        <taxon>Thermotogae</taxon>
        <taxon>Thermotogales</taxon>
        <taxon>Fervidobacteriaceae</taxon>
        <taxon>Fervidobacterium</taxon>
    </lineage>
</organism>
<dbReference type="PANTHER" id="PTHR33303">
    <property type="entry name" value="CYTOPLASMIC PROTEIN-RELATED"/>
    <property type="match status" value="1"/>
</dbReference>
<dbReference type="InterPro" id="IPR036291">
    <property type="entry name" value="NAD(P)-bd_dom_sf"/>
</dbReference>
<dbReference type="RefSeq" id="WP_072758097.1">
    <property type="nucleotide sequence ID" value="NZ_FRDJ01000002.1"/>
</dbReference>
<dbReference type="Gene3D" id="3.40.50.720">
    <property type="entry name" value="NAD(P)-binding Rossmann-like Domain"/>
    <property type="match status" value="1"/>
</dbReference>
<feature type="domain" description="CoA-binding" evidence="1">
    <location>
        <begin position="2"/>
        <end position="95"/>
    </location>
</feature>